<gene>
    <name evidence="1" type="ORF">CLA01_42830</name>
</gene>
<dbReference type="EMBL" id="BJYI01000030">
    <property type="protein sequence ID" value="GEN74211.1"/>
    <property type="molecule type" value="Genomic_DNA"/>
</dbReference>
<proteinExistence type="predicted"/>
<dbReference type="Proteomes" id="UP000321150">
    <property type="component" value="Unassembled WGS sequence"/>
</dbReference>
<protein>
    <submittedName>
        <fullName evidence="1">Uncharacterized protein</fullName>
    </submittedName>
</protein>
<comment type="caution">
    <text evidence="1">The sequence shown here is derived from an EMBL/GenBank/DDBJ whole genome shotgun (WGS) entry which is preliminary data.</text>
</comment>
<evidence type="ECO:0000313" key="2">
    <source>
        <dbReference type="Proteomes" id="UP000321150"/>
    </source>
</evidence>
<dbReference type="AlphaFoldDB" id="A0A511YGA6"/>
<evidence type="ECO:0000313" key="1">
    <source>
        <dbReference type="EMBL" id="GEN74211.1"/>
    </source>
</evidence>
<dbReference type="OrthoDB" id="1252840at2"/>
<dbReference type="RefSeq" id="WP_111961026.1">
    <property type="nucleotide sequence ID" value="NZ_BJYI01000030.1"/>
</dbReference>
<organism evidence="1 2">
    <name type="scientific">Chryseobacterium lathyri</name>
    <dbReference type="NCBI Taxonomy" id="395933"/>
    <lineage>
        <taxon>Bacteria</taxon>
        <taxon>Pseudomonadati</taxon>
        <taxon>Bacteroidota</taxon>
        <taxon>Flavobacteriia</taxon>
        <taxon>Flavobacteriales</taxon>
        <taxon>Weeksellaceae</taxon>
        <taxon>Chryseobacterium group</taxon>
        <taxon>Chryseobacterium</taxon>
    </lineage>
</organism>
<sequence length="260" mass="30865">MEDVNRLQELEQDLFLWNILAYETVLIRNLETSLNIIFRSFNEAFVIEGPIIEEELEMITYDMQQDLYEKFSLTENLEEIFSSFEYALNEKNKKIYFETDNILIIFAEYLKVLNSELKFDEKDPLFDLILYLYFSDSDERTNESIQILSNFCQELYGYIIYRDFINIMRFINSDFVVSSNDNHIPIRIAMLNSLNLINELNNTVPNKENIYRIVHAIVGGNEDNVKKYCLSLIGQNSTSQKQITKKHLDFAQRYINEKKL</sequence>
<reference evidence="1 2" key="1">
    <citation type="submission" date="2019-07" db="EMBL/GenBank/DDBJ databases">
        <title>Whole genome shotgun sequence of Chryseobacterium lathyri NBRC 105250.</title>
        <authorList>
            <person name="Hosoyama A."/>
            <person name="Uohara A."/>
            <person name="Ohji S."/>
            <person name="Ichikawa N."/>
        </authorList>
    </citation>
    <scope>NUCLEOTIDE SEQUENCE [LARGE SCALE GENOMIC DNA]</scope>
    <source>
        <strain evidence="1 2">NBRC 105250</strain>
    </source>
</reference>
<accession>A0A511YGA6</accession>
<name>A0A511YGA6_9FLAO</name>